<name>A0AAN5HZ10_9BILA</name>
<evidence type="ECO:0000313" key="9">
    <source>
        <dbReference type="Proteomes" id="UP001328107"/>
    </source>
</evidence>
<dbReference type="Pfam" id="PF00008">
    <property type="entry name" value="EGF"/>
    <property type="match status" value="1"/>
</dbReference>
<feature type="non-terminal residue" evidence="8">
    <location>
        <position position="1"/>
    </location>
</feature>
<dbReference type="FunFam" id="2.10.25.10:FF:000173">
    <property type="entry name" value="Neurogenic locus notch protein 2"/>
    <property type="match status" value="1"/>
</dbReference>
<gene>
    <name evidence="8" type="ORF">PMAYCL1PPCAC_16227</name>
</gene>
<reference evidence="9" key="1">
    <citation type="submission" date="2022-10" db="EMBL/GenBank/DDBJ databases">
        <title>Genome assembly of Pristionchus species.</title>
        <authorList>
            <person name="Yoshida K."/>
            <person name="Sommer R.J."/>
        </authorList>
    </citation>
    <scope>NUCLEOTIDE SEQUENCE [LARGE SCALE GENOMIC DNA]</scope>
    <source>
        <strain evidence="9">RS5460</strain>
    </source>
</reference>
<organism evidence="8 9">
    <name type="scientific">Pristionchus mayeri</name>
    <dbReference type="NCBI Taxonomy" id="1317129"/>
    <lineage>
        <taxon>Eukaryota</taxon>
        <taxon>Metazoa</taxon>
        <taxon>Ecdysozoa</taxon>
        <taxon>Nematoda</taxon>
        <taxon>Chromadorea</taxon>
        <taxon>Rhabditida</taxon>
        <taxon>Rhabditina</taxon>
        <taxon>Diplogasteromorpha</taxon>
        <taxon>Diplogasteroidea</taxon>
        <taxon>Neodiplogasteridae</taxon>
        <taxon>Pristionchus</taxon>
    </lineage>
</organism>
<dbReference type="PROSITE" id="PS00022">
    <property type="entry name" value="EGF_1"/>
    <property type="match status" value="2"/>
</dbReference>
<protein>
    <recommendedName>
        <fullName evidence="7">EGF-like domain-containing protein</fullName>
    </recommendedName>
</protein>
<sequence>RLYGRCICPAGYSGEKCTEVDQCYFSYADCKNYGTCVNARLGSREHVYKTKNEFVDDASAVYSACSSSPCAADSRCVDVANGVYDCSCKLGWQGDNCDE</sequence>
<dbReference type="InterPro" id="IPR000742">
    <property type="entry name" value="EGF"/>
</dbReference>
<keyword evidence="1 6" id="KW-0245">EGF-like domain</keyword>
<feature type="disulfide bond" evidence="6">
    <location>
        <begin position="88"/>
        <end position="97"/>
    </location>
</feature>
<feature type="non-terminal residue" evidence="8">
    <location>
        <position position="99"/>
    </location>
</feature>
<dbReference type="AlphaFoldDB" id="A0AAN5HZ10"/>
<dbReference type="Proteomes" id="UP001328107">
    <property type="component" value="Unassembled WGS sequence"/>
</dbReference>
<evidence type="ECO:0000256" key="3">
    <source>
        <dbReference type="ARBA" id="ARBA00022737"/>
    </source>
</evidence>
<feature type="domain" description="EGF-like" evidence="7">
    <location>
        <begin position="61"/>
        <end position="98"/>
    </location>
</feature>
<evidence type="ECO:0000256" key="4">
    <source>
        <dbReference type="ARBA" id="ARBA00023157"/>
    </source>
</evidence>
<dbReference type="SUPFAM" id="SSF57196">
    <property type="entry name" value="EGF/Laminin"/>
    <property type="match status" value="1"/>
</dbReference>
<proteinExistence type="predicted"/>
<feature type="domain" description="EGF-like" evidence="7">
    <location>
        <begin position="1"/>
        <end position="18"/>
    </location>
</feature>
<keyword evidence="5" id="KW-0325">Glycoprotein</keyword>
<dbReference type="SMART" id="SM00181">
    <property type="entry name" value="EGF"/>
    <property type="match status" value="1"/>
</dbReference>
<feature type="disulfide bond" evidence="6">
    <location>
        <begin position="8"/>
        <end position="17"/>
    </location>
</feature>
<evidence type="ECO:0000313" key="8">
    <source>
        <dbReference type="EMBL" id="GMR46032.1"/>
    </source>
</evidence>
<keyword evidence="3" id="KW-0677">Repeat</keyword>
<dbReference type="EMBL" id="BTRK01000004">
    <property type="protein sequence ID" value="GMR46032.1"/>
    <property type="molecule type" value="Genomic_DNA"/>
</dbReference>
<evidence type="ECO:0000256" key="2">
    <source>
        <dbReference type="ARBA" id="ARBA00022729"/>
    </source>
</evidence>
<keyword evidence="4 6" id="KW-1015">Disulfide bond</keyword>
<comment type="caution">
    <text evidence="6">Lacks conserved residue(s) required for the propagation of feature annotation.</text>
</comment>
<evidence type="ECO:0000256" key="6">
    <source>
        <dbReference type="PROSITE-ProRule" id="PRU00076"/>
    </source>
</evidence>
<keyword evidence="9" id="KW-1185">Reference proteome</keyword>
<keyword evidence="2" id="KW-0732">Signal</keyword>
<accession>A0AAN5HZ10</accession>
<dbReference type="PROSITE" id="PS01186">
    <property type="entry name" value="EGF_2"/>
    <property type="match status" value="2"/>
</dbReference>
<comment type="caution">
    <text evidence="8">The sequence shown here is derived from an EMBL/GenBank/DDBJ whole genome shotgun (WGS) entry which is preliminary data.</text>
</comment>
<dbReference type="Gene3D" id="2.10.25.10">
    <property type="entry name" value="Laminin"/>
    <property type="match status" value="2"/>
</dbReference>
<dbReference type="PROSITE" id="PS50026">
    <property type="entry name" value="EGF_3"/>
    <property type="match status" value="2"/>
</dbReference>
<evidence type="ECO:0000256" key="1">
    <source>
        <dbReference type="ARBA" id="ARBA00022536"/>
    </source>
</evidence>
<evidence type="ECO:0000259" key="7">
    <source>
        <dbReference type="PROSITE" id="PS50026"/>
    </source>
</evidence>
<evidence type="ECO:0000256" key="5">
    <source>
        <dbReference type="ARBA" id="ARBA00023180"/>
    </source>
</evidence>